<evidence type="ECO:0000256" key="4">
    <source>
        <dbReference type="SAM" id="MobiDB-lite"/>
    </source>
</evidence>
<dbReference type="Pfam" id="PF09732">
    <property type="entry name" value="CactinC_cactus"/>
    <property type="match status" value="1"/>
</dbReference>
<feature type="domain" description="Splicing factor cactin central" evidence="6">
    <location>
        <begin position="75"/>
        <end position="261"/>
    </location>
</feature>
<evidence type="ECO:0000259" key="6">
    <source>
        <dbReference type="Pfam" id="PF10312"/>
    </source>
</evidence>
<dbReference type="GO" id="GO:0005681">
    <property type="term" value="C:spliceosomal complex"/>
    <property type="evidence" value="ECO:0007669"/>
    <property type="project" value="TreeGrafter"/>
</dbReference>
<feature type="domain" description="Splicing factor Cactin C-terminal" evidence="5">
    <location>
        <begin position="425"/>
        <end position="549"/>
    </location>
</feature>
<comment type="similarity">
    <text evidence="1">Belongs to the CACTIN family.</text>
</comment>
<organism evidence="7 8">
    <name type="scientific">Polypedilum vanderplanki</name>
    <name type="common">Sleeping chironomid midge</name>
    <dbReference type="NCBI Taxonomy" id="319348"/>
    <lineage>
        <taxon>Eukaryota</taxon>
        <taxon>Metazoa</taxon>
        <taxon>Ecdysozoa</taxon>
        <taxon>Arthropoda</taxon>
        <taxon>Hexapoda</taxon>
        <taxon>Insecta</taxon>
        <taxon>Pterygota</taxon>
        <taxon>Neoptera</taxon>
        <taxon>Endopterygota</taxon>
        <taxon>Diptera</taxon>
        <taxon>Nematocera</taxon>
        <taxon>Chironomoidea</taxon>
        <taxon>Chironomidae</taxon>
        <taxon>Chironominae</taxon>
        <taxon>Polypedilum</taxon>
        <taxon>Polypedilum</taxon>
    </lineage>
</organism>
<dbReference type="PANTHER" id="PTHR21737">
    <property type="entry name" value="POLYGLUTAMINE BINDING PROTEIN 1/MARVEL MEMBRANE-ASSOCIATING DOMAIN CONTAINING 3"/>
    <property type="match status" value="1"/>
</dbReference>
<feature type="compositionally biased region" description="Polar residues" evidence="4">
    <location>
        <begin position="291"/>
        <end position="315"/>
    </location>
</feature>
<protein>
    <recommendedName>
        <fullName evidence="2">Splicing factor Cactin</fullName>
    </recommendedName>
</protein>
<evidence type="ECO:0000313" key="7">
    <source>
        <dbReference type="EMBL" id="KAG5677628.1"/>
    </source>
</evidence>
<dbReference type="GO" id="GO:0005737">
    <property type="term" value="C:cytoplasm"/>
    <property type="evidence" value="ECO:0007669"/>
    <property type="project" value="TreeGrafter"/>
</dbReference>
<evidence type="ECO:0000256" key="3">
    <source>
        <dbReference type="SAM" id="Coils"/>
    </source>
</evidence>
<dbReference type="PANTHER" id="PTHR21737:SF4">
    <property type="entry name" value="SPLICING FACTOR CACTIN"/>
    <property type="match status" value="1"/>
</dbReference>
<dbReference type="GO" id="GO:0045292">
    <property type="term" value="P:mRNA cis splicing, via spliceosome"/>
    <property type="evidence" value="ECO:0007669"/>
    <property type="project" value="TreeGrafter"/>
</dbReference>
<name>A0A9J6C634_POLVA</name>
<dbReference type="Proteomes" id="UP001107558">
    <property type="component" value="Chromosome 2"/>
</dbReference>
<dbReference type="InterPro" id="IPR018816">
    <property type="entry name" value="Cactin_central"/>
</dbReference>
<keyword evidence="3" id="KW-0175">Coiled coil</keyword>
<feature type="region of interest" description="Disordered" evidence="4">
    <location>
        <begin position="282"/>
        <end position="328"/>
    </location>
</feature>
<evidence type="ECO:0000256" key="1">
    <source>
        <dbReference type="ARBA" id="ARBA00006895"/>
    </source>
</evidence>
<dbReference type="AlphaFoldDB" id="A0A9J6C634"/>
<evidence type="ECO:0000313" key="8">
    <source>
        <dbReference type="Proteomes" id="UP001107558"/>
    </source>
</evidence>
<evidence type="ECO:0000259" key="5">
    <source>
        <dbReference type="Pfam" id="PF09732"/>
    </source>
</evidence>
<proteinExistence type="inferred from homology"/>
<evidence type="ECO:0000256" key="2">
    <source>
        <dbReference type="ARBA" id="ARBA00034534"/>
    </source>
</evidence>
<dbReference type="InterPro" id="IPR019134">
    <property type="entry name" value="Cactin_C"/>
</dbReference>
<dbReference type="OrthoDB" id="265955at2759"/>
<accession>A0A9J6C634</accession>
<dbReference type="Pfam" id="PF10312">
    <property type="entry name" value="Cactin_mid"/>
    <property type="match status" value="1"/>
</dbReference>
<sequence length="549" mass="65671">MGWGDKSSEEKSSTFVWGKKMEKEGLKNLSRKEIEQLNKRKKQENIEELEKLKKRRLEREAQRQEREDEMYQQQRAKEAAQFDEWEKQEENFHLEQARLRSKIRIQNGRAKPIDLLAQYINDVNLEDSIEMQMHEPYAYIQGLSIDDLEDLLVDIKVYNDLESGSNNDYWNDIMIIVDDDLKKLKKNESEQNQRREGIHQSVAQDVSKLFRGKTTAQLNELKTKIEDKLANKSDGIDIGYWESLLSQLKAHMARARLRDRHQENLKSKLELLKREHEEILIKKEEEENDKTGTASEHSNSPRPSTSRGITSTTPMDTETDESSQDSDYKTVEVDLLEECFKLYERGNYSPKYLKPSDFESFTDIITEEENQRRLDEMRNKILEEEDEDILSKRDLLLRNEARKGMNSDEAEFSVETKLDPQVYLWSDKYRPRKPRYFNRVHTGFEWNKYNQTHYDIDNPPPKIVQGYKFNIFYPDLINKSVTPQYYLTPCAENPDFAILKFHSGPPYEDIAFKIVNREWEYSYKRGFRCQFQNNIFQLWFHFKRYRYRR</sequence>
<reference evidence="7" key="1">
    <citation type="submission" date="2021-03" db="EMBL/GenBank/DDBJ databases">
        <title>Chromosome level genome of the anhydrobiotic midge Polypedilum vanderplanki.</title>
        <authorList>
            <person name="Yoshida Y."/>
            <person name="Kikawada T."/>
            <person name="Gusev O."/>
        </authorList>
    </citation>
    <scope>NUCLEOTIDE SEQUENCE</scope>
    <source>
        <strain evidence="7">NIAS01</strain>
        <tissue evidence="7">Whole body or cell culture</tissue>
    </source>
</reference>
<dbReference type="EMBL" id="JADBJN010000002">
    <property type="protein sequence ID" value="KAG5677628.1"/>
    <property type="molecule type" value="Genomic_DNA"/>
</dbReference>
<keyword evidence="8" id="KW-1185">Reference proteome</keyword>
<feature type="coiled-coil region" evidence="3">
    <location>
        <begin position="27"/>
        <end position="74"/>
    </location>
</feature>
<dbReference type="SMART" id="SM01050">
    <property type="entry name" value="CactinC_cactus"/>
    <property type="match status" value="1"/>
</dbReference>
<gene>
    <name evidence="7" type="ORF">PVAND_007369</name>
</gene>
<comment type="caution">
    <text evidence="7">The sequence shown here is derived from an EMBL/GenBank/DDBJ whole genome shotgun (WGS) entry which is preliminary data.</text>
</comment>